<dbReference type="InterPro" id="IPR002168">
    <property type="entry name" value="Lipase_GDXG_HIS_AS"/>
</dbReference>
<dbReference type="InterPro" id="IPR033140">
    <property type="entry name" value="Lipase_GDXG_put_SER_AS"/>
</dbReference>
<gene>
    <name evidence="7" type="ORF">ESCO_003784</name>
</gene>
<keyword evidence="2 7" id="KW-0378">Hydrolase</keyword>
<dbReference type="Pfam" id="PF07859">
    <property type="entry name" value="Abhydrolase_3"/>
    <property type="match status" value="2"/>
</dbReference>
<proteinExistence type="inferred from homology"/>
<evidence type="ECO:0000256" key="1">
    <source>
        <dbReference type="ARBA" id="ARBA00010515"/>
    </source>
</evidence>
<feature type="domain" description="Alpha/beta hydrolase fold-3" evidence="6">
    <location>
        <begin position="340"/>
        <end position="406"/>
    </location>
</feature>
<accession>A0A0M8N9A2</accession>
<evidence type="ECO:0000256" key="4">
    <source>
        <dbReference type="SAM" id="MobiDB-lite"/>
    </source>
</evidence>
<comment type="caution">
    <text evidence="7">The sequence shown here is derived from an EMBL/GenBank/DDBJ whole genome shotgun (WGS) entry which is preliminary data.</text>
</comment>
<dbReference type="InterPro" id="IPR029058">
    <property type="entry name" value="AB_hydrolase_fold"/>
</dbReference>
<dbReference type="InterPro" id="IPR013094">
    <property type="entry name" value="AB_hydrolase_3"/>
</dbReference>
<dbReference type="GO" id="GO:0016787">
    <property type="term" value="F:hydrolase activity"/>
    <property type="evidence" value="ECO:0007669"/>
    <property type="project" value="UniProtKB-KW"/>
</dbReference>
<evidence type="ECO:0000313" key="7">
    <source>
        <dbReference type="EMBL" id="KOS22661.1"/>
    </source>
</evidence>
<dbReference type="STRING" id="150374.A0A0M8N9A2"/>
<keyword evidence="5" id="KW-0732">Signal</keyword>
<dbReference type="Gene3D" id="3.40.50.1820">
    <property type="entry name" value="alpha/beta hydrolase"/>
    <property type="match status" value="1"/>
</dbReference>
<name>A0A0M8N9A2_ESCWE</name>
<evidence type="ECO:0000313" key="8">
    <source>
        <dbReference type="Proteomes" id="UP000053831"/>
    </source>
</evidence>
<dbReference type="InterPro" id="IPR050300">
    <property type="entry name" value="GDXG_lipolytic_enzyme"/>
</dbReference>
<reference evidence="7 8" key="1">
    <citation type="submission" date="2015-07" db="EMBL/GenBank/DDBJ databases">
        <title>The genome of the fungus Escovopsis weberi, a specialized disease agent of ant agriculture.</title>
        <authorList>
            <person name="de Man T.J."/>
            <person name="Stajich J.E."/>
            <person name="Kubicek C.P."/>
            <person name="Chenthamara K."/>
            <person name="Atanasova L."/>
            <person name="Druzhinina I.S."/>
            <person name="Birnbaum S."/>
            <person name="Barribeau S.M."/>
            <person name="Teiling C."/>
            <person name="Suen G."/>
            <person name="Currie C."/>
            <person name="Gerardo N.M."/>
        </authorList>
    </citation>
    <scope>NUCLEOTIDE SEQUENCE [LARGE SCALE GENOMIC DNA]</scope>
</reference>
<dbReference type="SUPFAM" id="SSF53474">
    <property type="entry name" value="alpha/beta-Hydrolases"/>
    <property type="match status" value="1"/>
</dbReference>
<feature type="chain" id="PRO_5005818970" evidence="5">
    <location>
        <begin position="23"/>
        <end position="499"/>
    </location>
</feature>
<feature type="active site" evidence="3">
    <location>
        <position position="248"/>
    </location>
</feature>
<evidence type="ECO:0000259" key="6">
    <source>
        <dbReference type="Pfam" id="PF07859"/>
    </source>
</evidence>
<dbReference type="PANTHER" id="PTHR48081">
    <property type="entry name" value="AB HYDROLASE SUPERFAMILY PROTEIN C4A8.06C"/>
    <property type="match status" value="1"/>
</dbReference>
<protein>
    <submittedName>
        <fullName evidence="7">AB hydrolase superfamily protein</fullName>
    </submittedName>
</protein>
<sequence length="499" mass="55148">MADMGSRVELLMALLHQLPLLAQVVFRHMLGTSELSQYLDLRAHIVVTVLRSFLDSKKPRTVSQVQKLSMMSLDIRGRIWISLYASPVPPETSVRDALVELIDDMSREASDEECDGGAITGIPELAEVEAEWTGYRAGASPVQDPPPISEADKYREMMKECRDPTTVLYFHGGAYYLMDPATHRPTTKRLAKMLGSRCYSVRYRLAPKHPFPCALLDALVSYLTLLYPPPDAFHEAVKPEHIIISGDSAGGNLALALVQVLLQLRRRGRQILWHGAPRPIPLPAGVATISPWADLTLSAPAWEQDTGPHPFDYLPRPRPGGLNTLPPCAIWPTDPPRENFYTDDALLAHPLVSVIMSGSWAGAPPMYMCTGWEFLSWEDKALARKLAADGVRLVFEEYEAMPHCFALILTKTPSARHCFESWVGFMRAAVAGGAAAVEARARTVKARTREETEVSFEGLLDEGHDEVRQRVVAKARSLARQTDGRAGPGVPPENGRCCL</sequence>
<evidence type="ECO:0000256" key="3">
    <source>
        <dbReference type="PROSITE-ProRule" id="PRU10038"/>
    </source>
</evidence>
<dbReference type="PROSITE" id="PS01174">
    <property type="entry name" value="LIPASE_GDXG_SER"/>
    <property type="match status" value="1"/>
</dbReference>
<dbReference type="OrthoDB" id="5354320at2759"/>
<organism evidence="7 8">
    <name type="scientific">Escovopsis weberi</name>
    <dbReference type="NCBI Taxonomy" id="150374"/>
    <lineage>
        <taxon>Eukaryota</taxon>
        <taxon>Fungi</taxon>
        <taxon>Dikarya</taxon>
        <taxon>Ascomycota</taxon>
        <taxon>Pezizomycotina</taxon>
        <taxon>Sordariomycetes</taxon>
        <taxon>Hypocreomycetidae</taxon>
        <taxon>Hypocreales</taxon>
        <taxon>Hypocreaceae</taxon>
        <taxon>Escovopsis</taxon>
    </lineage>
</organism>
<evidence type="ECO:0000256" key="2">
    <source>
        <dbReference type="ARBA" id="ARBA00022801"/>
    </source>
</evidence>
<feature type="region of interest" description="Disordered" evidence="4">
    <location>
        <begin position="480"/>
        <end position="499"/>
    </location>
</feature>
<feature type="signal peptide" evidence="5">
    <location>
        <begin position="1"/>
        <end position="22"/>
    </location>
</feature>
<dbReference type="EMBL" id="LGSR01000002">
    <property type="protein sequence ID" value="KOS22661.1"/>
    <property type="molecule type" value="Genomic_DNA"/>
</dbReference>
<dbReference type="PROSITE" id="PS01173">
    <property type="entry name" value="LIPASE_GDXG_HIS"/>
    <property type="match status" value="1"/>
</dbReference>
<comment type="similarity">
    <text evidence="1">Belongs to the 'GDXG' lipolytic enzyme family.</text>
</comment>
<evidence type="ECO:0000256" key="5">
    <source>
        <dbReference type="SAM" id="SignalP"/>
    </source>
</evidence>
<feature type="domain" description="Alpha/beta hydrolase fold-3" evidence="6">
    <location>
        <begin position="167"/>
        <end position="302"/>
    </location>
</feature>
<dbReference type="Proteomes" id="UP000053831">
    <property type="component" value="Unassembled WGS sequence"/>
</dbReference>
<dbReference type="PANTHER" id="PTHR48081:SF25">
    <property type="entry name" value="PUTATIVE (AFU_ORTHOLOGUE AFUA_3G11560)-RELATED"/>
    <property type="match status" value="1"/>
</dbReference>
<dbReference type="AlphaFoldDB" id="A0A0M8N9A2"/>
<keyword evidence="8" id="KW-1185">Reference proteome</keyword>